<dbReference type="EMBL" id="GBXM01039259">
    <property type="protein sequence ID" value="JAH69318.1"/>
    <property type="molecule type" value="Transcribed_RNA"/>
</dbReference>
<sequence length="35" mass="3953">MFCCIGQIFILHLGFKCCIALSLMSTKMLYISSVH</sequence>
<reference evidence="1" key="2">
    <citation type="journal article" date="2015" name="Fish Shellfish Immunol.">
        <title>Early steps in the European eel (Anguilla anguilla)-Vibrio vulnificus interaction in the gills: Role of the RtxA13 toxin.</title>
        <authorList>
            <person name="Callol A."/>
            <person name="Pajuelo D."/>
            <person name="Ebbesson L."/>
            <person name="Teles M."/>
            <person name="MacKenzie S."/>
            <person name="Amaro C."/>
        </authorList>
    </citation>
    <scope>NUCLEOTIDE SEQUENCE</scope>
</reference>
<protein>
    <submittedName>
        <fullName evidence="1">Uncharacterized protein</fullName>
    </submittedName>
</protein>
<accession>A0A0E9UWJ2</accession>
<proteinExistence type="predicted"/>
<reference evidence="1" key="1">
    <citation type="submission" date="2014-11" db="EMBL/GenBank/DDBJ databases">
        <authorList>
            <person name="Amaro Gonzalez C."/>
        </authorList>
    </citation>
    <scope>NUCLEOTIDE SEQUENCE</scope>
</reference>
<evidence type="ECO:0000313" key="1">
    <source>
        <dbReference type="EMBL" id="JAH69318.1"/>
    </source>
</evidence>
<name>A0A0E9UWJ2_ANGAN</name>
<dbReference type="AlphaFoldDB" id="A0A0E9UWJ2"/>
<organism evidence="1">
    <name type="scientific">Anguilla anguilla</name>
    <name type="common">European freshwater eel</name>
    <name type="synonym">Muraena anguilla</name>
    <dbReference type="NCBI Taxonomy" id="7936"/>
    <lineage>
        <taxon>Eukaryota</taxon>
        <taxon>Metazoa</taxon>
        <taxon>Chordata</taxon>
        <taxon>Craniata</taxon>
        <taxon>Vertebrata</taxon>
        <taxon>Euteleostomi</taxon>
        <taxon>Actinopterygii</taxon>
        <taxon>Neopterygii</taxon>
        <taxon>Teleostei</taxon>
        <taxon>Anguilliformes</taxon>
        <taxon>Anguillidae</taxon>
        <taxon>Anguilla</taxon>
    </lineage>
</organism>